<dbReference type="InterPro" id="IPR053976">
    <property type="entry name" value="PFF1_TM"/>
</dbReference>
<comment type="subcellular location">
    <subcellularLocation>
        <location evidence="3">Vacuole membrane</location>
        <topology evidence="3">Multi-pass membrane protein</topology>
    </subcellularLocation>
</comment>
<gene>
    <name evidence="21" type="primary">PFF1</name>
    <name evidence="21" type="ORF">CAAN4_D06722</name>
</gene>
<feature type="transmembrane region" description="Helical" evidence="17">
    <location>
        <begin position="530"/>
        <end position="552"/>
    </location>
</feature>
<dbReference type="InterPro" id="IPR048024">
    <property type="entry name" value="Fxna-like_M28_dom"/>
</dbReference>
<accession>A0ABP0EAR9</accession>
<keyword evidence="14" id="KW-0325">Glycoprotein</keyword>
<feature type="transmembrane region" description="Helical" evidence="17">
    <location>
        <begin position="424"/>
        <end position="448"/>
    </location>
</feature>
<evidence type="ECO:0000256" key="12">
    <source>
        <dbReference type="ARBA" id="ARBA00023049"/>
    </source>
</evidence>
<dbReference type="PANTHER" id="PTHR12147:SF58">
    <property type="entry name" value="VACUOLAR MEMBRANE PROTEASE"/>
    <property type="match status" value="1"/>
</dbReference>
<evidence type="ECO:0000259" key="18">
    <source>
        <dbReference type="Pfam" id="PF04389"/>
    </source>
</evidence>
<evidence type="ECO:0000256" key="2">
    <source>
        <dbReference type="ARBA" id="ARBA00003273"/>
    </source>
</evidence>
<comment type="similarity">
    <text evidence="4 15">Belongs to the peptidase M28 family.</text>
</comment>
<keyword evidence="8 15" id="KW-0479">Metal-binding</keyword>
<evidence type="ECO:0000256" key="10">
    <source>
        <dbReference type="ARBA" id="ARBA00022833"/>
    </source>
</evidence>
<feature type="region of interest" description="Disordered" evidence="16">
    <location>
        <begin position="608"/>
        <end position="629"/>
    </location>
</feature>
<evidence type="ECO:0000256" key="1">
    <source>
        <dbReference type="ARBA" id="ARBA00001947"/>
    </source>
</evidence>
<feature type="compositionally biased region" description="Polar residues" evidence="16">
    <location>
        <begin position="29"/>
        <end position="44"/>
    </location>
</feature>
<organism evidence="21 22">
    <name type="scientific">[Candida] anglica</name>
    <dbReference type="NCBI Taxonomy" id="148631"/>
    <lineage>
        <taxon>Eukaryota</taxon>
        <taxon>Fungi</taxon>
        <taxon>Dikarya</taxon>
        <taxon>Ascomycota</taxon>
        <taxon>Saccharomycotina</taxon>
        <taxon>Pichiomycetes</taxon>
        <taxon>Debaryomycetaceae</taxon>
        <taxon>Kurtzmaniella</taxon>
    </lineage>
</organism>
<feature type="domain" description="Peptidase M28" evidence="18">
    <location>
        <begin position="182"/>
        <end position="370"/>
    </location>
</feature>
<feature type="transmembrane region" description="Helical" evidence="17">
    <location>
        <begin position="655"/>
        <end position="678"/>
    </location>
</feature>
<keyword evidence="7 17" id="KW-0812">Transmembrane</keyword>
<dbReference type="InterPro" id="IPR045175">
    <property type="entry name" value="M28_fam"/>
</dbReference>
<name>A0ABP0EAR9_9ASCO</name>
<protein>
    <recommendedName>
        <fullName evidence="15">Peptide hydrolase</fullName>
        <ecNumber evidence="15">3.4.-.-</ecNumber>
    </recommendedName>
</protein>
<dbReference type="CDD" id="cd03875">
    <property type="entry name" value="M28_Fxna_like"/>
    <property type="match status" value="1"/>
</dbReference>
<evidence type="ECO:0000256" key="11">
    <source>
        <dbReference type="ARBA" id="ARBA00022989"/>
    </source>
</evidence>
<evidence type="ECO:0000256" key="4">
    <source>
        <dbReference type="ARBA" id="ARBA00010918"/>
    </source>
</evidence>
<evidence type="ECO:0000256" key="7">
    <source>
        <dbReference type="ARBA" id="ARBA00022692"/>
    </source>
</evidence>
<feature type="transmembrane region" description="Helical" evidence="17">
    <location>
        <begin position="698"/>
        <end position="715"/>
    </location>
</feature>
<dbReference type="GO" id="GO:0006508">
    <property type="term" value="P:proteolysis"/>
    <property type="evidence" value="ECO:0007669"/>
    <property type="project" value="UniProtKB-KW"/>
</dbReference>
<dbReference type="EC" id="3.4.-.-" evidence="15"/>
<keyword evidence="13 17" id="KW-0472">Membrane</keyword>
<keyword evidence="9 15" id="KW-0378">Hydrolase</keyword>
<reference evidence="21 22" key="1">
    <citation type="submission" date="2024-01" db="EMBL/GenBank/DDBJ databases">
        <authorList>
            <consortium name="Genoscope - CEA"/>
            <person name="William W."/>
        </authorList>
    </citation>
    <scope>NUCLEOTIDE SEQUENCE [LARGE SCALE GENOMIC DNA]</scope>
    <source>
        <strain evidence="21 22">29B2s-10</strain>
    </source>
</reference>
<feature type="region of interest" description="Disordered" evidence="16">
    <location>
        <begin position="1"/>
        <end position="55"/>
    </location>
</feature>
<keyword evidence="10 15" id="KW-0862">Zinc</keyword>
<dbReference type="Gene3D" id="3.40.630.10">
    <property type="entry name" value="Zn peptidases"/>
    <property type="match status" value="1"/>
</dbReference>
<dbReference type="PANTHER" id="PTHR12147">
    <property type="entry name" value="METALLOPEPTIDASE M28 FAMILY MEMBER"/>
    <property type="match status" value="1"/>
</dbReference>
<dbReference type="Pfam" id="PF22250">
    <property type="entry name" value="PFF1_C"/>
    <property type="match status" value="1"/>
</dbReference>
<dbReference type="InterPro" id="IPR007484">
    <property type="entry name" value="Peptidase_M28"/>
</dbReference>
<feature type="domain" description="Vacuolar membrane protease C-terminal" evidence="19">
    <location>
        <begin position="748"/>
        <end position="1012"/>
    </location>
</feature>
<dbReference type="Pfam" id="PF22251">
    <property type="entry name" value="PFF1_TM"/>
    <property type="match status" value="2"/>
</dbReference>
<evidence type="ECO:0000256" key="16">
    <source>
        <dbReference type="SAM" id="MobiDB-lite"/>
    </source>
</evidence>
<keyword evidence="6 15" id="KW-0645">Protease</keyword>
<evidence type="ECO:0000256" key="8">
    <source>
        <dbReference type="ARBA" id="ARBA00022723"/>
    </source>
</evidence>
<keyword evidence="12" id="KW-0482">Metalloprotease</keyword>
<dbReference type="Pfam" id="PF04389">
    <property type="entry name" value="Peptidase_M28"/>
    <property type="match status" value="1"/>
</dbReference>
<evidence type="ECO:0000256" key="17">
    <source>
        <dbReference type="SAM" id="Phobius"/>
    </source>
</evidence>
<evidence type="ECO:0000259" key="19">
    <source>
        <dbReference type="Pfam" id="PF22250"/>
    </source>
</evidence>
<keyword evidence="22" id="KW-1185">Reference proteome</keyword>
<dbReference type="EMBL" id="OZ004256">
    <property type="protein sequence ID" value="CAK7903870.1"/>
    <property type="molecule type" value="Genomic_DNA"/>
</dbReference>
<proteinExistence type="inferred from homology"/>
<dbReference type="GO" id="GO:0008233">
    <property type="term" value="F:peptidase activity"/>
    <property type="evidence" value="ECO:0007669"/>
    <property type="project" value="UniProtKB-KW"/>
</dbReference>
<feature type="compositionally biased region" description="Low complexity" evidence="16">
    <location>
        <begin position="45"/>
        <end position="55"/>
    </location>
</feature>
<evidence type="ECO:0000259" key="20">
    <source>
        <dbReference type="Pfam" id="PF22251"/>
    </source>
</evidence>
<feature type="transmembrane region" description="Helical" evidence="17">
    <location>
        <begin position="564"/>
        <end position="586"/>
    </location>
</feature>
<evidence type="ECO:0000256" key="14">
    <source>
        <dbReference type="ARBA" id="ARBA00023180"/>
    </source>
</evidence>
<evidence type="ECO:0000256" key="6">
    <source>
        <dbReference type="ARBA" id="ARBA00022670"/>
    </source>
</evidence>
<dbReference type="InterPro" id="IPR053975">
    <property type="entry name" value="PFF1_C"/>
</dbReference>
<feature type="domain" description="Vacuolar membrane protease transmembrane" evidence="20">
    <location>
        <begin position="641"/>
        <end position="718"/>
    </location>
</feature>
<keyword evidence="5" id="KW-0926">Vacuole</keyword>
<feature type="domain" description="Vacuolar membrane protease transmembrane" evidence="20">
    <location>
        <begin position="463"/>
        <end position="624"/>
    </location>
</feature>
<evidence type="ECO:0000256" key="9">
    <source>
        <dbReference type="ARBA" id="ARBA00022801"/>
    </source>
</evidence>
<feature type="transmembrane region" description="Helical" evidence="17">
    <location>
        <begin position="720"/>
        <end position="737"/>
    </location>
</feature>
<comment type="cofactor">
    <cofactor evidence="1">
        <name>Zn(2+)</name>
        <dbReference type="ChEBI" id="CHEBI:29105"/>
    </cofactor>
</comment>
<feature type="transmembrane region" description="Helical" evidence="17">
    <location>
        <begin position="460"/>
        <end position="481"/>
    </location>
</feature>
<sequence length="1018" mass="113574">MSVNEGASVGSPRKQQYSTFGGEGRENGAVSSDSATNTARTHGQSGSSPSNSQSSSWSIVRFFSSIFGYRKTTLTLLTAVTLVATYVLFLLDSSLDFTVSLPTSKHETAVLESAWSDLQEIGRFEHPYASRGNDFVHDFLESKISKLVSLAPSYFEFDNDLNYTNNIMYGASGTVHYYESNNIVVRINGTNPKLPALLVSAHFDSVPSSFGVTDDGMGIASMLGLLDHYSSSKQPTRTIVFNFNNNEEFGLYGATSFLSHPWSKNVAYFLNLEGTGAGGKCVLFRGTDYGVTKYFKSVRYPFGTSLFQQGFNNRLIHSETDYKIYKEDGGLRGIDLAFYKPRDFYHTAGDSIKNIDINALWHMLSNSLDYVKIMSEPLDLDDDVPVDEDVKKSLGSITEGDTSYEFASFGSFLNYFFALPVSKLVIFNIVILVIVPFVSIPLLAIIYYKKSWSVTFINFIKVPVAFQLSLSAADLISKFLFGINPFLANSNYFLLVSTLFSILLLLNYLILNLINLIFYNYKVVNHDEKLITILQSSFVYWILLIISSVGLSFNRIGKDHTGEYPLTVLLIIQSVAGFIGLLSWSFKKSKRNYDIKFVREEEQQPLIGSSSENYGTEQDGADRPGSTSSSFSLSSSLVNASEEDLKEKKSLNYGWSLQFLLIVPLSSFLIYNAGTLILDGLNKSIQESLHSEELINKFIQLFAVAWVVPFLPFVFKFNKFFVLILAVFAVQGVFRIGTTDAFDESNPLKLRFIQSIDLDKESDLVNVYGRIGSPMENVLKDIPSLKESGESLVCSSIGDGMEVCSYNTTQVPTLVPDVKHLKDYINVEVLKNSSNDNIPFGLLTGEIKINVPKNRLCTLNFHLTDSKVESSISKSSPVKTVIVYEDKKSNVTQVERGVDSSGIPKGFSKDTNGNYIFKDLDGIETLQLNKLDWNKPYHIGFQWVPNFIEMDVEASAKINKLGVEIQCFWGDLGSSTDKNGQVHDTIPVYKELMHYSPNYVSWANREKGLVSVSRSVEI</sequence>
<keyword evidence="11 17" id="KW-1133">Transmembrane helix</keyword>
<evidence type="ECO:0000313" key="22">
    <source>
        <dbReference type="Proteomes" id="UP001497600"/>
    </source>
</evidence>
<comment type="function">
    <text evidence="2">May be involved in vacuolar sorting and osmoregulation.</text>
</comment>
<evidence type="ECO:0000256" key="3">
    <source>
        <dbReference type="ARBA" id="ARBA00004128"/>
    </source>
</evidence>
<evidence type="ECO:0000256" key="13">
    <source>
        <dbReference type="ARBA" id="ARBA00023136"/>
    </source>
</evidence>
<evidence type="ECO:0000313" key="21">
    <source>
        <dbReference type="EMBL" id="CAK7903870.1"/>
    </source>
</evidence>
<dbReference type="Proteomes" id="UP001497600">
    <property type="component" value="Chromosome D"/>
</dbReference>
<evidence type="ECO:0000256" key="15">
    <source>
        <dbReference type="RuleBase" id="RU361240"/>
    </source>
</evidence>
<feature type="transmembrane region" description="Helical" evidence="17">
    <location>
        <begin position="493"/>
        <end position="518"/>
    </location>
</feature>
<evidence type="ECO:0000256" key="5">
    <source>
        <dbReference type="ARBA" id="ARBA00022554"/>
    </source>
</evidence>
<dbReference type="SUPFAM" id="SSF53187">
    <property type="entry name" value="Zn-dependent exopeptidases"/>
    <property type="match status" value="1"/>
</dbReference>